<reference evidence="1" key="1">
    <citation type="submission" date="2020-08" db="EMBL/GenBank/DDBJ databases">
        <title>Multicomponent nature underlies the extraordinary mechanical properties of spider dragline silk.</title>
        <authorList>
            <person name="Kono N."/>
            <person name="Nakamura H."/>
            <person name="Mori M."/>
            <person name="Yoshida Y."/>
            <person name="Ohtoshi R."/>
            <person name="Malay A.D."/>
            <person name="Moran D.A.P."/>
            <person name="Tomita M."/>
            <person name="Numata K."/>
            <person name="Arakawa K."/>
        </authorList>
    </citation>
    <scope>NUCLEOTIDE SEQUENCE</scope>
</reference>
<protein>
    <submittedName>
        <fullName evidence="1">Uncharacterized protein</fullName>
    </submittedName>
</protein>
<evidence type="ECO:0000313" key="1">
    <source>
        <dbReference type="EMBL" id="GFT03107.1"/>
    </source>
</evidence>
<dbReference type="Proteomes" id="UP000887013">
    <property type="component" value="Unassembled WGS sequence"/>
</dbReference>
<evidence type="ECO:0000313" key="2">
    <source>
        <dbReference type="Proteomes" id="UP000887013"/>
    </source>
</evidence>
<proteinExistence type="predicted"/>
<accession>A0A8X6NAM8</accession>
<gene>
    <name evidence="1" type="ORF">NPIL_305131</name>
</gene>
<keyword evidence="2" id="KW-1185">Reference proteome</keyword>
<comment type="caution">
    <text evidence="1">The sequence shown here is derived from an EMBL/GenBank/DDBJ whole genome shotgun (WGS) entry which is preliminary data.</text>
</comment>
<name>A0A8X6NAM8_NEPPI</name>
<organism evidence="1 2">
    <name type="scientific">Nephila pilipes</name>
    <name type="common">Giant wood spider</name>
    <name type="synonym">Nephila maculata</name>
    <dbReference type="NCBI Taxonomy" id="299642"/>
    <lineage>
        <taxon>Eukaryota</taxon>
        <taxon>Metazoa</taxon>
        <taxon>Ecdysozoa</taxon>
        <taxon>Arthropoda</taxon>
        <taxon>Chelicerata</taxon>
        <taxon>Arachnida</taxon>
        <taxon>Araneae</taxon>
        <taxon>Araneomorphae</taxon>
        <taxon>Entelegynae</taxon>
        <taxon>Araneoidea</taxon>
        <taxon>Nephilidae</taxon>
        <taxon>Nephila</taxon>
    </lineage>
</organism>
<dbReference type="AlphaFoldDB" id="A0A8X6NAM8"/>
<dbReference type="EMBL" id="BMAW01102198">
    <property type="protein sequence ID" value="GFT03107.1"/>
    <property type="molecule type" value="Genomic_DNA"/>
</dbReference>
<sequence length="127" mass="14166">MVSLAPTHCERSLSDSLVGEDAFSETSEMIFYPMEGERVPKRAAILNPGPAETNPIYFLNQNCSEVESICLILRGHSANYIARKKGSKVDSLSESYLEQNEISNEDTVSTTDLLRISAMNIYILPKY</sequence>